<evidence type="ECO:0000313" key="7">
    <source>
        <dbReference type="Proteomes" id="UP001497444"/>
    </source>
</evidence>
<dbReference type="InterPro" id="IPR026961">
    <property type="entry name" value="PGG_dom"/>
</dbReference>
<dbReference type="PANTHER" id="PTHR24198">
    <property type="entry name" value="ANKYRIN REPEAT AND PROTEIN KINASE DOMAIN-CONTAINING PROTEIN"/>
    <property type="match status" value="1"/>
</dbReference>
<evidence type="ECO:0000256" key="1">
    <source>
        <dbReference type="ARBA" id="ARBA00022737"/>
    </source>
</evidence>
<proteinExistence type="predicted"/>
<keyword evidence="1" id="KW-0677">Repeat</keyword>
<keyword evidence="4" id="KW-1133">Transmembrane helix</keyword>
<dbReference type="Proteomes" id="UP001497444">
    <property type="component" value="Chromosome 19"/>
</dbReference>
<protein>
    <recommendedName>
        <fullName evidence="5">PGG domain-containing protein</fullName>
    </recommendedName>
</protein>
<organism evidence="6 7">
    <name type="scientific">Sphagnum jensenii</name>
    <dbReference type="NCBI Taxonomy" id="128206"/>
    <lineage>
        <taxon>Eukaryota</taxon>
        <taxon>Viridiplantae</taxon>
        <taxon>Streptophyta</taxon>
        <taxon>Embryophyta</taxon>
        <taxon>Bryophyta</taxon>
        <taxon>Sphagnophytina</taxon>
        <taxon>Sphagnopsida</taxon>
        <taxon>Sphagnales</taxon>
        <taxon>Sphagnaceae</taxon>
        <taxon>Sphagnum</taxon>
    </lineage>
</organism>
<dbReference type="InterPro" id="IPR002110">
    <property type="entry name" value="Ankyrin_rpt"/>
</dbReference>
<dbReference type="PROSITE" id="PS50088">
    <property type="entry name" value="ANK_REPEAT"/>
    <property type="match status" value="4"/>
</dbReference>
<keyword evidence="2 3" id="KW-0040">ANK repeat</keyword>
<name>A0ABP0WJR8_9BRYO</name>
<dbReference type="Pfam" id="PF13962">
    <property type="entry name" value="PGG"/>
    <property type="match status" value="1"/>
</dbReference>
<feature type="transmembrane region" description="Helical" evidence="4">
    <location>
        <begin position="330"/>
        <end position="353"/>
    </location>
</feature>
<keyword evidence="4" id="KW-0472">Membrane</keyword>
<feature type="repeat" description="ANK" evidence="3">
    <location>
        <begin position="82"/>
        <end position="103"/>
    </location>
</feature>
<feature type="transmembrane region" description="Helical" evidence="4">
    <location>
        <begin position="365"/>
        <end position="389"/>
    </location>
</feature>
<reference evidence="6" key="1">
    <citation type="submission" date="2024-02" db="EMBL/GenBank/DDBJ databases">
        <authorList>
            <consortium name="ELIXIR-Norway"/>
            <consortium name="Elixir Norway"/>
        </authorList>
    </citation>
    <scope>NUCLEOTIDE SEQUENCE</scope>
</reference>
<keyword evidence="4" id="KW-0812">Transmembrane</keyword>
<dbReference type="Pfam" id="PF00023">
    <property type="entry name" value="Ank"/>
    <property type="match status" value="1"/>
</dbReference>
<dbReference type="PROSITE" id="PS50297">
    <property type="entry name" value="ANK_REP_REGION"/>
    <property type="match status" value="4"/>
</dbReference>
<dbReference type="SMART" id="SM00248">
    <property type="entry name" value="ANK"/>
    <property type="match status" value="5"/>
</dbReference>
<sequence>MTTGTPVVEIANELYDAANEGDLREVQRILALPAGVVDANARGANGRFPLQAAAMNGHVAIVELLLAWPGVDVNATPEEGVEKKTPLHMAAEQGHVKVVKLLLAHPQIEANAELVISGLTPLHLATFGEHIDVVAELLKWPDINVNPEDKIMTRTPLHLAVERGNTHLVHLLIRDPRLRATVEDSKEKTALQLAKESRRHDIVKLLVERDDVKDYVDRLYRDRQVYVDAANAILVGAALIASVTFAGWLQPPLGLTTYYGSQYLEPYPAPPGTYMQYAAVKQHPLLQVFWGFNSASFFFAIATVIASAGAVLPMPDIFIKEAVKDVRRILVVASELLVLSVICVLGAFAAAGIVSLPSDGRYNRVMVNTTCWGGSVCAWLLLWFVIRVYRLRPKWWKTMEGYVRPTAVETAAPLDQSLSKQYGKAIRKQVEAKQKAAKKKASPSSCSWIFNCNHHHNQ</sequence>
<evidence type="ECO:0000313" key="6">
    <source>
        <dbReference type="EMBL" id="CAK9267127.1"/>
    </source>
</evidence>
<feature type="domain" description="PGG" evidence="5">
    <location>
        <begin position="228"/>
        <end position="352"/>
    </location>
</feature>
<dbReference type="InterPro" id="IPR036770">
    <property type="entry name" value="Ankyrin_rpt-contain_sf"/>
</dbReference>
<evidence type="ECO:0000259" key="5">
    <source>
        <dbReference type="Pfam" id="PF13962"/>
    </source>
</evidence>
<feature type="transmembrane region" description="Helical" evidence="4">
    <location>
        <begin position="295"/>
        <end position="318"/>
    </location>
</feature>
<accession>A0ABP0WJR8</accession>
<dbReference type="EMBL" id="OZ020114">
    <property type="protein sequence ID" value="CAK9267127.1"/>
    <property type="molecule type" value="Genomic_DNA"/>
</dbReference>
<evidence type="ECO:0000256" key="4">
    <source>
        <dbReference type="SAM" id="Phobius"/>
    </source>
</evidence>
<feature type="transmembrane region" description="Helical" evidence="4">
    <location>
        <begin position="225"/>
        <end position="249"/>
    </location>
</feature>
<feature type="repeat" description="ANK" evidence="3">
    <location>
        <begin position="45"/>
        <end position="66"/>
    </location>
</feature>
<dbReference type="SUPFAM" id="SSF48403">
    <property type="entry name" value="Ankyrin repeat"/>
    <property type="match status" value="1"/>
</dbReference>
<dbReference type="Pfam" id="PF12796">
    <property type="entry name" value="Ank_2"/>
    <property type="match status" value="2"/>
</dbReference>
<evidence type="ECO:0000256" key="3">
    <source>
        <dbReference type="PROSITE-ProRule" id="PRU00023"/>
    </source>
</evidence>
<dbReference type="PANTHER" id="PTHR24198:SF165">
    <property type="entry name" value="ANKYRIN REPEAT-CONTAINING PROTEIN-RELATED"/>
    <property type="match status" value="1"/>
</dbReference>
<gene>
    <name evidence="6" type="ORF">CSSPJE1EN1_LOCUS12605</name>
</gene>
<feature type="repeat" description="ANK" evidence="3">
    <location>
        <begin position="152"/>
        <end position="174"/>
    </location>
</feature>
<dbReference type="Gene3D" id="1.25.40.20">
    <property type="entry name" value="Ankyrin repeat-containing domain"/>
    <property type="match status" value="2"/>
</dbReference>
<evidence type="ECO:0000256" key="2">
    <source>
        <dbReference type="ARBA" id="ARBA00023043"/>
    </source>
</evidence>
<keyword evidence="7" id="KW-1185">Reference proteome</keyword>
<feature type="repeat" description="ANK" evidence="3">
    <location>
        <begin position="117"/>
        <end position="150"/>
    </location>
</feature>